<gene>
    <name evidence="2" type="ORF">DCAF_LOCUS22788</name>
</gene>
<dbReference type="AlphaFoldDB" id="A0AAV1SF25"/>
<dbReference type="EMBL" id="CAWUPB010001184">
    <property type="protein sequence ID" value="CAK7350064.1"/>
    <property type="molecule type" value="Genomic_DNA"/>
</dbReference>
<protein>
    <submittedName>
        <fullName evidence="2">Uncharacterized protein</fullName>
    </submittedName>
</protein>
<evidence type="ECO:0000313" key="2">
    <source>
        <dbReference type="EMBL" id="CAK7350064.1"/>
    </source>
</evidence>
<comment type="caution">
    <text evidence="2">The sequence shown here is derived from an EMBL/GenBank/DDBJ whole genome shotgun (WGS) entry which is preliminary data.</text>
</comment>
<evidence type="ECO:0000256" key="1">
    <source>
        <dbReference type="SAM" id="MobiDB-lite"/>
    </source>
</evidence>
<proteinExistence type="predicted"/>
<organism evidence="2 3">
    <name type="scientific">Dovyalis caffra</name>
    <dbReference type="NCBI Taxonomy" id="77055"/>
    <lineage>
        <taxon>Eukaryota</taxon>
        <taxon>Viridiplantae</taxon>
        <taxon>Streptophyta</taxon>
        <taxon>Embryophyta</taxon>
        <taxon>Tracheophyta</taxon>
        <taxon>Spermatophyta</taxon>
        <taxon>Magnoliopsida</taxon>
        <taxon>eudicotyledons</taxon>
        <taxon>Gunneridae</taxon>
        <taxon>Pentapetalae</taxon>
        <taxon>rosids</taxon>
        <taxon>fabids</taxon>
        <taxon>Malpighiales</taxon>
        <taxon>Salicaceae</taxon>
        <taxon>Flacourtieae</taxon>
        <taxon>Dovyalis</taxon>
    </lineage>
</organism>
<name>A0AAV1SF25_9ROSI</name>
<keyword evidence="3" id="KW-1185">Reference proteome</keyword>
<feature type="compositionally biased region" description="Basic and acidic residues" evidence="1">
    <location>
        <begin position="88"/>
        <end position="119"/>
    </location>
</feature>
<feature type="region of interest" description="Disordered" evidence="1">
    <location>
        <begin position="64"/>
        <end position="136"/>
    </location>
</feature>
<dbReference type="Proteomes" id="UP001314170">
    <property type="component" value="Unassembled WGS sequence"/>
</dbReference>
<evidence type="ECO:0000313" key="3">
    <source>
        <dbReference type="Proteomes" id="UP001314170"/>
    </source>
</evidence>
<accession>A0AAV1SF25</accession>
<sequence length="136" mass="15073">MHPPTTYTVTDAHWDTTKSMIDGGMVRSLAGILQVIDLDHPDAPKIVNLLLKALVLWKAQSRAANASEQSIIESIGGTHEVPDEEEADIRQRRGTPHVERSRACTSKSIDRAKHEDRIGRYNGNQPINGDRNGFHA</sequence>
<reference evidence="2 3" key="1">
    <citation type="submission" date="2024-01" db="EMBL/GenBank/DDBJ databases">
        <authorList>
            <person name="Waweru B."/>
        </authorList>
    </citation>
    <scope>NUCLEOTIDE SEQUENCE [LARGE SCALE GENOMIC DNA]</scope>
</reference>